<dbReference type="InterPro" id="IPR017937">
    <property type="entry name" value="Thioredoxin_CS"/>
</dbReference>
<feature type="coiled-coil region" evidence="4">
    <location>
        <begin position="2"/>
        <end position="38"/>
    </location>
</feature>
<name>A0A8G2FXZ3_PICTO</name>
<dbReference type="PANTHER" id="PTHR45663">
    <property type="entry name" value="GEO12009P1"/>
    <property type="match status" value="1"/>
</dbReference>
<keyword evidence="1" id="KW-0813">Transport</keyword>
<evidence type="ECO:0000313" key="6">
    <source>
        <dbReference type="EMBL" id="SMD31493.1"/>
    </source>
</evidence>
<proteinExistence type="predicted"/>
<dbReference type="Gene3D" id="3.40.30.10">
    <property type="entry name" value="Glutaredoxin"/>
    <property type="match status" value="1"/>
</dbReference>
<dbReference type="SUPFAM" id="SSF52833">
    <property type="entry name" value="Thioredoxin-like"/>
    <property type="match status" value="1"/>
</dbReference>
<dbReference type="AlphaFoldDB" id="A0A8G2FXZ3"/>
<dbReference type="PROSITE" id="PS00194">
    <property type="entry name" value="THIOREDOXIN_1"/>
    <property type="match status" value="1"/>
</dbReference>
<keyword evidence="7" id="KW-1185">Reference proteome</keyword>
<dbReference type="Proteomes" id="UP000192315">
    <property type="component" value="Unassembled WGS sequence"/>
</dbReference>
<evidence type="ECO:0000259" key="5">
    <source>
        <dbReference type="PROSITE" id="PS51352"/>
    </source>
</evidence>
<accession>A0A8G2FXZ3</accession>
<protein>
    <submittedName>
        <fullName evidence="6">Thioredoxin</fullName>
    </submittedName>
</protein>
<evidence type="ECO:0000256" key="3">
    <source>
        <dbReference type="ARBA" id="ARBA00023157"/>
    </source>
</evidence>
<keyword evidence="4" id="KW-0175">Coiled coil</keyword>
<evidence type="ECO:0000313" key="7">
    <source>
        <dbReference type="Proteomes" id="UP000192315"/>
    </source>
</evidence>
<gene>
    <name evidence="6" type="ORF">SAMN02745355_1438</name>
</gene>
<sequence>MILQFENNMDEDLEKIKRARLNEIMNELQNRIKTLNESNFGTFVSEGVSVIDFWAPWCAPCHILSPLIEDLAEKYTKVKFGKVNGDENMRLLYQYNITGLPTVLFFKNGMLADRSVGVVPENVLEEKLKWLL</sequence>
<organism evidence="6 7">
    <name type="scientific">Picrophilus torridus (strain ATCC 700027 / DSM 9790 / JCM 10055 / NBRC 100828 / KAW 2/3)</name>
    <dbReference type="NCBI Taxonomy" id="1122961"/>
    <lineage>
        <taxon>Archaea</taxon>
        <taxon>Methanobacteriati</taxon>
        <taxon>Thermoplasmatota</taxon>
        <taxon>Thermoplasmata</taxon>
        <taxon>Thermoplasmatales</taxon>
        <taxon>Picrophilaceae</taxon>
        <taxon>Picrophilus</taxon>
    </lineage>
</organism>
<dbReference type="CDD" id="cd02947">
    <property type="entry name" value="TRX_family"/>
    <property type="match status" value="1"/>
</dbReference>
<dbReference type="GO" id="GO:0015035">
    <property type="term" value="F:protein-disulfide reductase activity"/>
    <property type="evidence" value="ECO:0007669"/>
    <property type="project" value="TreeGrafter"/>
</dbReference>
<evidence type="ECO:0000256" key="4">
    <source>
        <dbReference type="SAM" id="Coils"/>
    </source>
</evidence>
<feature type="domain" description="Thioredoxin" evidence="5">
    <location>
        <begin position="10"/>
        <end position="132"/>
    </location>
</feature>
<dbReference type="PRINTS" id="PR00421">
    <property type="entry name" value="THIOREDOXIN"/>
</dbReference>
<comment type="caution">
    <text evidence="6">The sequence shown here is derived from an EMBL/GenBank/DDBJ whole genome shotgun (WGS) entry which is preliminary data.</text>
</comment>
<dbReference type="PROSITE" id="PS51352">
    <property type="entry name" value="THIOREDOXIN_2"/>
    <property type="match status" value="1"/>
</dbReference>
<keyword evidence="3" id="KW-1015">Disulfide bond</keyword>
<dbReference type="EMBL" id="FWYE01000004">
    <property type="protein sequence ID" value="SMD31493.1"/>
    <property type="molecule type" value="Genomic_DNA"/>
</dbReference>
<dbReference type="InterPro" id="IPR013766">
    <property type="entry name" value="Thioredoxin_domain"/>
</dbReference>
<dbReference type="GO" id="GO:0005737">
    <property type="term" value="C:cytoplasm"/>
    <property type="evidence" value="ECO:0007669"/>
    <property type="project" value="TreeGrafter"/>
</dbReference>
<evidence type="ECO:0000256" key="1">
    <source>
        <dbReference type="ARBA" id="ARBA00022448"/>
    </source>
</evidence>
<reference evidence="6 7" key="1">
    <citation type="submission" date="2017-04" db="EMBL/GenBank/DDBJ databases">
        <authorList>
            <person name="Varghese N."/>
            <person name="Submissions S."/>
        </authorList>
    </citation>
    <scope>NUCLEOTIDE SEQUENCE [LARGE SCALE GENOMIC DNA]</scope>
    <source>
        <strain evidence="6 7">DSM 9789</strain>
    </source>
</reference>
<dbReference type="Pfam" id="PF00085">
    <property type="entry name" value="Thioredoxin"/>
    <property type="match status" value="1"/>
</dbReference>
<dbReference type="InterPro" id="IPR036249">
    <property type="entry name" value="Thioredoxin-like_sf"/>
</dbReference>
<evidence type="ECO:0000256" key="2">
    <source>
        <dbReference type="ARBA" id="ARBA00022982"/>
    </source>
</evidence>
<dbReference type="PANTHER" id="PTHR45663:SF11">
    <property type="entry name" value="GEO12009P1"/>
    <property type="match status" value="1"/>
</dbReference>
<keyword evidence="2" id="KW-0249">Electron transport</keyword>